<dbReference type="STRING" id="1841610.A6X21_22560"/>
<gene>
    <name evidence="2" type="ORF">A6X21_22560</name>
</gene>
<reference evidence="2 3" key="1">
    <citation type="submission" date="2016-05" db="EMBL/GenBank/DDBJ databases">
        <title>Genomic and physiological characterization of Planctopirus sp. isolated from fresh water lake.</title>
        <authorList>
            <person name="Subhash Y."/>
            <person name="Ramana C."/>
        </authorList>
    </citation>
    <scope>NUCLEOTIDE SEQUENCE [LARGE SCALE GENOMIC DNA]</scope>
    <source>
        <strain evidence="2 3">JC280</strain>
    </source>
</reference>
<feature type="region of interest" description="Disordered" evidence="1">
    <location>
        <begin position="1"/>
        <end position="38"/>
    </location>
</feature>
<feature type="compositionally biased region" description="Polar residues" evidence="1">
    <location>
        <begin position="1"/>
        <end position="10"/>
    </location>
</feature>
<evidence type="ECO:0000313" key="2">
    <source>
        <dbReference type="EMBL" id="ODA31258.1"/>
    </source>
</evidence>
<dbReference type="Proteomes" id="UP000094828">
    <property type="component" value="Unassembled WGS sequence"/>
</dbReference>
<accession>A0A1C3EDE3</accession>
<proteinExistence type="predicted"/>
<dbReference type="AlphaFoldDB" id="A0A1C3EDE3"/>
<comment type="caution">
    <text evidence="2">The sequence shown here is derived from an EMBL/GenBank/DDBJ whole genome shotgun (WGS) entry which is preliminary data.</text>
</comment>
<organism evidence="2 3">
    <name type="scientific">Planctopirus hydrillae</name>
    <dbReference type="NCBI Taxonomy" id="1841610"/>
    <lineage>
        <taxon>Bacteria</taxon>
        <taxon>Pseudomonadati</taxon>
        <taxon>Planctomycetota</taxon>
        <taxon>Planctomycetia</taxon>
        <taxon>Planctomycetales</taxon>
        <taxon>Planctomycetaceae</taxon>
        <taxon>Planctopirus</taxon>
    </lineage>
</organism>
<name>A0A1C3EDE3_9PLAN</name>
<evidence type="ECO:0000256" key="1">
    <source>
        <dbReference type="SAM" id="MobiDB-lite"/>
    </source>
</evidence>
<protein>
    <submittedName>
        <fullName evidence="2">Uncharacterized protein</fullName>
    </submittedName>
</protein>
<dbReference type="EMBL" id="LYDR01000090">
    <property type="protein sequence ID" value="ODA31258.1"/>
    <property type="molecule type" value="Genomic_DNA"/>
</dbReference>
<evidence type="ECO:0000313" key="3">
    <source>
        <dbReference type="Proteomes" id="UP000094828"/>
    </source>
</evidence>
<keyword evidence="3" id="KW-1185">Reference proteome</keyword>
<sequence>MGGSSHQLNTHQEDLMHNKLRSTGIDGNPRHDTSSGIPAFTQATACRRFFGRMSNFEIGHQKQETYACLKPQIQHKNHPEGK</sequence>